<reference evidence="2" key="1">
    <citation type="submission" date="2016-06" db="EMBL/GenBank/DDBJ databases">
        <title>Parallel loss of symbiosis genes in relatives of nitrogen-fixing non-legume Parasponia.</title>
        <authorList>
            <person name="Van Velzen R."/>
            <person name="Holmer R."/>
            <person name="Bu F."/>
            <person name="Rutten L."/>
            <person name="Van Zeijl A."/>
            <person name="Liu W."/>
            <person name="Santuari L."/>
            <person name="Cao Q."/>
            <person name="Sharma T."/>
            <person name="Shen D."/>
            <person name="Roswanjaya Y."/>
            <person name="Wardhani T."/>
            <person name="Kalhor M.S."/>
            <person name="Jansen J."/>
            <person name="Van den Hoogen J."/>
            <person name="Gungor B."/>
            <person name="Hartog M."/>
            <person name="Hontelez J."/>
            <person name="Verver J."/>
            <person name="Yang W.-C."/>
            <person name="Schijlen E."/>
            <person name="Repin R."/>
            <person name="Schilthuizen M."/>
            <person name="Schranz E."/>
            <person name="Heidstra R."/>
            <person name="Miyata K."/>
            <person name="Fedorova E."/>
            <person name="Kohlen W."/>
            <person name="Bisseling T."/>
            <person name="Smit S."/>
            <person name="Geurts R."/>
        </authorList>
    </citation>
    <scope>NUCLEOTIDE SEQUENCE [LARGE SCALE GENOMIC DNA]</scope>
    <source>
        <strain evidence="2">cv. WU1-14</strain>
    </source>
</reference>
<evidence type="ECO:0000313" key="2">
    <source>
        <dbReference type="Proteomes" id="UP000237105"/>
    </source>
</evidence>
<evidence type="ECO:0000313" key="1">
    <source>
        <dbReference type="EMBL" id="PON78789.1"/>
    </source>
</evidence>
<dbReference type="Proteomes" id="UP000237105">
    <property type="component" value="Unassembled WGS sequence"/>
</dbReference>
<comment type="caution">
    <text evidence="1">The sequence shown here is derived from an EMBL/GenBank/DDBJ whole genome shotgun (WGS) entry which is preliminary data.</text>
</comment>
<gene>
    <name evidence="1" type="ORF">PanWU01x14_016880</name>
</gene>
<proteinExistence type="predicted"/>
<organism evidence="1 2">
    <name type="scientific">Parasponia andersonii</name>
    <name type="common">Sponia andersonii</name>
    <dbReference type="NCBI Taxonomy" id="3476"/>
    <lineage>
        <taxon>Eukaryota</taxon>
        <taxon>Viridiplantae</taxon>
        <taxon>Streptophyta</taxon>
        <taxon>Embryophyta</taxon>
        <taxon>Tracheophyta</taxon>
        <taxon>Spermatophyta</taxon>
        <taxon>Magnoliopsida</taxon>
        <taxon>eudicotyledons</taxon>
        <taxon>Gunneridae</taxon>
        <taxon>Pentapetalae</taxon>
        <taxon>rosids</taxon>
        <taxon>fabids</taxon>
        <taxon>Rosales</taxon>
        <taxon>Cannabaceae</taxon>
        <taxon>Parasponia</taxon>
    </lineage>
</organism>
<keyword evidence="2" id="KW-1185">Reference proteome</keyword>
<sequence length="121" mass="13050">MMRCPLESVAVLDKKRCGTNSKSNLSNSSSAVVLCSATSRRTEHYGALCTGSQHSSLCHVALWPINSNCFPFKRHSASMRCLGALAAIAELAIGSLVHLWTSSELHQLTKPENNIINPGNL</sequence>
<accession>A0A2P5DZS3</accession>
<protein>
    <submittedName>
        <fullName evidence="1">Uncharacterized protein</fullName>
    </submittedName>
</protein>
<dbReference type="EMBL" id="JXTB01000007">
    <property type="protein sequence ID" value="PON78789.1"/>
    <property type="molecule type" value="Genomic_DNA"/>
</dbReference>
<dbReference type="AlphaFoldDB" id="A0A2P5DZS3"/>
<name>A0A2P5DZS3_PARAD</name>